<evidence type="ECO:0000313" key="3">
    <source>
        <dbReference type="Proteomes" id="UP000036958"/>
    </source>
</evidence>
<organism evidence="2 3">
    <name type="scientific">Sunxiuqinia dokdonensis</name>
    <dbReference type="NCBI Taxonomy" id="1409788"/>
    <lineage>
        <taxon>Bacteria</taxon>
        <taxon>Pseudomonadati</taxon>
        <taxon>Bacteroidota</taxon>
        <taxon>Bacteroidia</taxon>
        <taxon>Marinilabiliales</taxon>
        <taxon>Prolixibacteraceae</taxon>
        <taxon>Sunxiuqinia</taxon>
    </lineage>
</organism>
<evidence type="ECO:0000313" key="2">
    <source>
        <dbReference type="EMBL" id="KOH43908.1"/>
    </source>
</evidence>
<sequence length="454" mass="51141">MKMQLKLLPFGIIILFFLLGFNLKKPTPHTGSNSGPLDYSDFKTPEYCGSCHDQFYQQWSQAMMSEAYTHHWDEIEYFKLAVAHSKADPAMEGMHEGCNGCHTPMAFLTGDMPPPRPGEGSRANESVSCEVCHLIQGIDGDTAYNHNFILETGTTKYSSRKGDIESPDHQIVPIDLFSDTRICGTCHNEKNSFGIWVKSTQLEWEEGPYAADHVTCQECHMPDTEMKTAKMGTTYPDTRTHLFNGAHDPGKVRGTIELRIQPDIRETVPGEVVVFTTTLFNQKTGHKFPTGSVEDRIVWLHVEAKDEAGNTFHLPVDKKGFEGEEYTIASDAMAYQDMGVPLGIENFEGVRREDVPIGDRIFRMPYFDPQGRMTIMQWNTASLGVDYRIGPRETKTETFTFTLPYEITPGKVTVTASLYYRLLVKPVAEYLDVPAEEYAALEVNSHSTEITVYP</sequence>
<proteinExistence type="predicted"/>
<comment type="caution">
    <text evidence="2">The sequence shown here is derived from an EMBL/GenBank/DDBJ whole genome shotgun (WGS) entry which is preliminary data.</text>
</comment>
<dbReference type="SUPFAM" id="SSF48695">
    <property type="entry name" value="Multiheme cytochromes"/>
    <property type="match status" value="1"/>
</dbReference>
<dbReference type="STRING" id="1409788.NC99_32670"/>
<dbReference type="Proteomes" id="UP000036958">
    <property type="component" value="Unassembled WGS sequence"/>
</dbReference>
<name>A0A0L8V6C5_9BACT</name>
<dbReference type="InterPro" id="IPR023155">
    <property type="entry name" value="Cyt_c-552/4"/>
</dbReference>
<accession>A0A0L8V6C5</accession>
<reference evidence="3" key="1">
    <citation type="submission" date="2015-07" db="EMBL/GenBank/DDBJ databases">
        <title>Genome sequencing of Sunxiuqinia dokdonensis strain SK.</title>
        <authorList>
            <person name="Ahn S."/>
            <person name="Kim B.-C."/>
        </authorList>
    </citation>
    <scope>NUCLEOTIDE SEQUENCE [LARGE SCALE GENOMIC DNA]</scope>
    <source>
        <strain evidence="3">SK</strain>
    </source>
</reference>
<dbReference type="Gene3D" id="1.10.1130.10">
    <property type="entry name" value="Flavocytochrome C3, Chain A"/>
    <property type="match status" value="1"/>
</dbReference>
<dbReference type="AlphaFoldDB" id="A0A0L8V6C5"/>
<gene>
    <name evidence="2" type="ORF">NC99_32670</name>
</gene>
<protein>
    <recommendedName>
        <fullName evidence="1">Cytochrome c-552/4 domain-containing protein</fullName>
    </recommendedName>
</protein>
<dbReference type="EMBL" id="LGIA01000175">
    <property type="protein sequence ID" value="KOH43908.1"/>
    <property type="molecule type" value="Genomic_DNA"/>
</dbReference>
<feature type="domain" description="Cytochrome c-552/4" evidence="1">
    <location>
        <begin position="48"/>
        <end position="133"/>
    </location>
</feature>
<keyword evidence="3" id="KW-1185">Reference proteome</keyword>
<dbReference type="RefSeq" id="WP_053185323.1">
    <property type="nucleotide sequence ID" value="NZ_LGIA01000175.1"/>
</dbReference>
<dbReference type="Pfam" id="PF13435">
    <property type="entry name" value="Cytochrome_C554"/>
    <property type="match status" value="1"/>
</dbReference>
<evidence type="ECO:0000259" key="1">
    <source>
        <dbReference type="Pfam" id="PF13435"/>
    </source>
</evidence>
<dbReference type="InterPro" id="IPR036280">
    <property type="entry name" value="Multihaem_cyt_sf"/>
</dbReference>